<keyword evidence="2 4" id="KW-0238">DNA-binding</keyword>
<dbReference type="PRINTS" id="PR00455">
    <property type="entry name" value="HTHTETR"/>
</dbReference>
<keyword evidence="7" id="KW-1185">Reference proteome</keyword>
<dbReference type="InterPro" id="IPR009057">
    <property type="entry name" value="Homeodomain-like_sf"/>
</dbReference>
<dbReference type="Pfam" id="PF17940">
    <property type="entry name" value="TetR_C_31"/>
    <property type="match status" value="1"/>
</dbReference>
<dbReference type="Gene3D" id="1.10.357.10">
    <property type="entry name" value="Tetracycline Repressor, domain 2"/>
    <property type="match status" value="1"/>
</dbReference>
<dbReference type="Proteomes" id="UP000198949">
    <property type="component" value="Unassembled WGS sequence"/>
</dbReference>
<dbReference type="PANTHER" id="PTHR30055:SF234">
    <property type="entry name" value="HTH-TYPE TRANSCRIPTIONAL REGULATOR BETI"/>
    <property type="match status" value="1"/>
</dbReference>
<accession>A0A1G6QXL0</accession>
<proteinExistence type="predicted"/>
<dbReference type="InterPro" id="IPR041583">
    <property type="entry name" value="TetR_C_31"/>
</dbReference>
<dbReference type="SUPFAM" id="SSF46689">
    <property type="entry name" value="Homeodomain-like"/>
    <property type="match status" value="1"/>
</dbReference>
<keyword evidence="1" id="KW-0805">Transcription regulation</keyword>
<dbReference type="AlphaFoldDB" id="A0A1G6QXL0"/>
<dbReference type="InterPro" id="IPR036271">
    <property type="entry name" value="Tet_transcr_reg_TetR-rel_C_sf"/>
</dbReference>
<evidence type="ECO:0000256" key="3">
    <source>
        <dbReference type="ARBA" id="ARBA00023163"/>
    </source>
</evidence>
<dbReference type="STRING" id="58114.SAMN05216270_101142"/>
<gene>
    <name evidence="6" type="ORF">SAMN05216270_101142</name>
</gene>
<dbReference type="InterPro" id="IPR050109">
    <property type="entry name" value="HTH-type_TetR-like_transc_reg"/>
</dbReference>
<protein>
    <submittedName>
        <fullName evidence="6">Transcriptional regulator, TetR family</fullName>
    </submittedName>
</protein>
<dbReference type="GO" id="GO:0003700">
    <property type="term" value="F:DNA-binding transcription factor activity"/>
    <property type="evidence" value="ECO:0007669"/>
    <property type="project" value="TreeGrafter"/>
</dbReference>
<dbReference type="GO" id="GO:0000976">
    <property type="term" value="F:transcription cis-regulatory region binding"/>
    <property type="evidence" value="ECO:0007669"/>
    <property type="project" value="TreeGrafter"/>
</dbReference>
<evidence type="ECO:0000313" key="7">
    <source>
        <dbReference type="Proteomes" id="UP000198949"/>
    </source>
</evidence>
<feature type="DNA-binding region" description="H-T-H motif" evidence="4">
    <location>
        <begin position="35"/>
        <end position="54"/>
    </location>
</feature>
<name>A0A1G6QXL0_9ACTN</name>
<evidence type="ECO:0000259" key="5">
    <source>
        <dbReference type="PROSITE" id="PS50977"/>
    </source>
</evidence>
<dbReference type="SUPFAM" id="SSF48498">
    <property type="entry name" value="Tetracyclin repressor-like, C-terminal domain"/>
    <property type="match status" value="1"/>
</dbReference>
<dbReference type="InterPro" id="IPR001647">
    <property type="entry name" value="HTH_TetR"/>
</dbReference>
<dbReference type="EMBL" id="FNAD01000001">
    <property type="protein sequence ID" value="SDC96386.1"/>
    <property type="molecule type" value="Genomic_DNA"/>
</dbReference>
<evidence type="ECO:0000256" key="4">
    <source>
        <dbReference type="PROSITE-ProRule" id="PRU00335"/>
    </source>
</evidence>
<dbReference type="PROSITE" id="PS50977">
    <property type="entry name" value="HTH_TETR_2"/>
    <property type="match status" value="1"/>
</dbReference>
<organism evidence="6 7">
    <name type="scientific">Glycomyces harbinensis</name>
    <dbReference type="NCBI Taxonomy" id="58114"/>
    <lineage>
        <taxon>Bacteria</taxon>
        <taxon>Bacillati</taxon>
        <taxon>Actinomycetota</taxon>
        <taxon>Actinomycetes</taxon>
        <taxon>Glycomycetales</taxon>
        <taxon>Glycomycetaceae</taxon>
        <taxon>Glycomyces</taxon>
    </lineage>
</organism>
<evidence type="ECO:0000313" key="6">
    <source>
        <dbReference type="EMBL" id="SDC96386.1"/>
    </source>
</evidence>
<reference evidence="7" key="1">
    <citation type="submission" date="2016-10" db="EMBL/GenBank/DDBJ databases">
        <authorList>
            <person name="Varghese N."/>
            <person name="Submissions S."/>
        </authorList>
    </citation>
    <scope>NUCLEOTIDE SEQUENCE [LARGE SCALE GENOMIC DNA]</scope>
    <source>
        <strain evidence="7">CGMCC 4.3516</strain>
    </source>
</reference>
<feature type="domain" description="HTH tetR-type" evidence="5">
    <location>
        <begin position="12"/>
        <end position="72"/>
    </location>
</feature>
<evidence type="ECO:0000256" key="2">
    <source>
        <dbReference type="ARBA" id="ARBA00023125"/>
    </source>
</evidence>
<sequence>MVRRLTREESRAQTRERLLAAAEELFVERGVNGASVEQIAERAGFSRGAFYGNFDGRHDLVLALLERRTERELEEVAALGEGAASFAEVLERLRAFNRRRAEHLEHWYAMRTELLLYALRNPEVRPQLARREYLARKALAEGIAAALSRHGAAPAADPAFLGLIVHALEDGLLIQRLIAPDGVGDEVVVDAFALLLDTWTSRTGMETS</sequence>
<dbReference type="Pfam" id="PF00440">
    <property type="entry name" value="TetR_N"/>
    <property type="match status" value="1"/>
</dbReference>
<keyword evidence="3" id="KW-0804">Transcription</keyword>
<dbReference type="PANTHER" id="PTHR30055">
    <property type="entry name" value="HTH-TYPE TRANSCRIPTIONAL REGULATOR RUTR"/>
    <property type="match status" value="1"/>
</dbReference>
<evidence type="ECO:0000256" key="1">
    <source>
        <dbReference type="ARBA" id="ARBA00023015"/>
    </source>
</evidence>